<organism evidence="2">
    <name type="scientific">Pseudo-nitzschia arenysensis</name>
    <dbReference type="NCBI Taxonomy" id="697910"/>
    <lineage>
        <taxon>Eukaryota</taxon>
        <taxon>Sar</taxon>
        <taxon>Stramenopiles</taxon>
        <taxon>Ochrophyta</taxon>
        <taxon>Bacillariophyta</taxon>
        <taxon>Bacillariophyceae</taxon>
        <taxon>Bacillariophycidae</taxon>
        <taxon>Bacillariales</taxon>
        <taxon>Bacillariaceae</taxon>
        <taxon>Pseudo-nitzschia</taxon>
    </lineage>
</organism>
<feature type="compositionally biased region" description="Polar residues" evidence="1">
    <location>
        <begin position="63"/>
        <end position="78"/>
    </location>
</feature>
<name>A0A7R9ZUB8_9STRA</name>
<proteinExistence type="predicted"/>
<protein>
    <submittedName>
        <fullName evidence="2">Uncharacterized protein</fullName>
    </submittedName>
</protein>
<dbReference type="EMBL" id="HBEH01000723">
    <property type="protein sequence ID" value="CAD8343868.1"/>
    <property type="molecule type" value="Transcribed_RNA"/>
</dbReference>
<evidence type="ECO:0000313" key="2">
    <source>
        <dbReference type="EMBL" id="CAD8343868.1"/>
    </source>
</evidence>
<feature type="region of interest" description="Disordered" evidence="1">
    <location>
        <begin position="56"/>
        <end position="78"/>
    </location>
</feature>
<gene>
    <name evidence="2" type="ORF">PARE0329_LOCUS503</name>
</gene>
<dbReference type="AlphaFoldDB" id="A0A7R9ZUB8"/>
<accession>A0A7R9ZUB8</accession>
<reference evidence="2" key="1">
    <citation type="submission" date="2021-01" db="EMBL/GenBank/DDBJ databases">
        <authorList>
            <person name="Corre E."/>
            <person name="Pelletier E."/>
            <person name="Niang G."/>
            <person name="Scheremetjew M."/>
            <person name="Finn R."/>
            <person name="Kale V."/>
            <person name="Holt S."/>
            <person name="Cochrane G."/>
            <person name="Meng A."/>
            <person name="Brown T."/>
            <person name="Cohen L."/>
        </authorList>
    </citation>
    <scope>NUCLEOTIDE SEQUENCE</scope>
    <source>
        <strain evidence="2">B593</strain>
    </source>
</reference>
<sequence>MLKTKRPLLKFWSQCIIVALSYICIQTKNTLSFSSTSYSNIQHSITCRFGKNDDDEDFGITDEGSQNGSGPDDSISNLDMKTFQNRKQKRMLQSQQQRWYQPPNPLLEEPVDFVQAILVAMQERKKNGAWNGALCLLRSSTPSWRKLLLKSVGAPPDATNDQVAPTLQTALERSNNQFAILTMNLDEETTDENDFITTIGSIQNCWDFPSDPVLYEEEDDDDKHEFSDEKTKGNGIIDYCWIESRLRSPKDNELLAVVGWSLKRRRIIQKQESEKSGDFEGDTNDYNMCWLLDGIDWQDFRDDFRPGIGREEWERICG</sequence>
<evidence type="ECO:0000256" key="1">
    <source>
        <dbReference type="SAM" id="MobiDB-lite"/>
    </source>
</evidence>